<dbReference type="RefSeq" id="WP_162502254.1">
    <property type="nucleotide sequence ID" value="NZ_AP019735.1"/>
</dbReference>
<sequence>MATKEEKTNVDFNDRVTVYGTGGPGNTLEKGKAYEVHPVHAKTLIKLGRATEKR</sequence>
<dbReference type="AlphaFoldDB" id="A0A4Y1WPH5"/>
<keyword evidence="2" id="KW-1185">Reference proteome</keyword>
<accession>A0A4Y1WPH5</accession>
<evidence type="ECO:0000313" key="1">
    <source>
        <dbReference type="EMBL" id="BBL03011.1"/>
    </source>
</evidence>
<dbReference type="KEGG" id="acou:A5CBH24_03240"/>
<dbReference type="GeneID" id="78343389"/>
<dbReference type="EMBL" id="AP019735">
    <property type="protein sequence ID" value="BBL03011.1"/>
    <property type="molecule type" value="Genomic_DNA"/>
</dbReference>
<organism evidence="1 2">
    <name type="scientific">Alistipes communis</name>
    <dbReference type="NCBI Taxonomy" id="2585118"/>
    <lineage>
        <taxon>Bacteria</taxon>
        <taxon>Pseudomonadati</taxon>
        <taxon>Bacteroidota</taxon>
        <taxon>Bacteroidia</taxon>
        <taxon>Bacteroidales</taxon>
        <taxon>Rikenellaceae</taxon>
        <taxon>Alistipes</taxon>
    </lineage>
</organism>
<reference evidence="2" key="1">
    <citation type="submission" date="2019-06" db="EMBL/GenBank/DDBJ databases">
        <title>Alistipes onderdonkii subsp. vulgaris subsp. nov., Alistipes dispar sp. nov. and Alistipes communis sp. nov., isolated from human faeces, and creation of Alistipes onderdonkii subsp. onderdonkii subsp. nov.</title>
        <authorList>
            <person name="Sakamoto M."/>
            <person name="Ikeyama N."/>
            <person name="Ogata Y."/>
            <person name="Suda W."/>
            <person name="Iino T."/>
            <person name="Hattori M."/>
            <person name="Ohkuma M."/>
        </authorList>
    </citation>
    <scope>NUCLEOTIDE SEQUENCE [LARGE SCALE GENOMIC DNA]</scope>
    <source>
        <strain evidence="2">5CBH24</strain>
    </source>
</reference>
<gene>
    <name evidence="1" type="ORF">A5CBH24_03240</name>
</gene>
<proteinExistence type="predicted"/>
<protein>
    <submittedName>
        <fullName evidence="1">Uncharacterized protein</fullName>
    </submittedName>
</protein>
<name>A0A4Y1WPH5_9BACT</name>
<evidence type="ECO:0000313" key="2">
    <source>
        <dbReference type="Proteomes" id="UP000318946"/>
    </source>
</evidence>
<dbReference type="Proteomes" id="UP000318946">
    <property type="component" value="Chromosome"/>
</dbReference>